<evidence type="ECO:0000259" key="1">
    <source>
        <dbReference type="Pfam" id="PF14588"/>
    </source>
</evidence>
<sequence length="155" mass="17264">MGATEKRMEQLGIQLQQTDWRGKGVVDAVLADDLLYLSAHYPVDANGEPVYVGRVGAELNEEEAYQAARLCGLNMLRTIQFYIGSLDRVDYFVKALGLVNSAGDFYNMPPVMNGFSDLMVEIFGQRGRHARAAMGAYVLERNMPVCVDAIVRIRK</sequence>
<dbReference type="PANTHER" id="PTHR43760:SF1">
    <property type="entry name" value="ENDORIBONUCLEASE L-PSP_CHORISMATE MUTASE-LIKE DOMAIN-CONTAINING PROTEIN"/>
    <property type="match status" value="1"/>
</dbReference>
<comment type="caution">
    <text evidence="2">The sequence shown here is derived from an EMBL/GenBank/DDBJ whole genome shotgun (WGS) entry which is preliminary data.</text>
</comment>
<reference evidence="2" key="1">
    <citation type="submission" date="2020-10" db="EMBL/GenBank/DDBJ databases">
        <authorList>
            <person name="Gilroy R."/>
        </authorList>
    </citation>
    <scope>NUCLEOTIDE SEQUENCE</scope>
    <source>
        <strain evidence="2">ChiSxjej1B13-7958</strain>
    </source>
</reference>
<dbReference type="Pfam" id="PF14588">
    <property type="entry name" value="YjgF_endoribonc"/>
    <property type="match status" value="1"/>
</dbReference>
<organism evidence="2 3">
    <name type="scientific">Candidatus Caccousia avicola</name>
    <dbReference type="NCBI Taxonomy" id="2840721"/>
    <lineage>
        <taxon>Bacteria</taxon>
        <taxon>Bacillati</taxon>
        <taxon>Bacillota</taxon>
        <taxon>Clostridia</taxon>
        <taxon>Eubacteriales</taxon>
        <taxon>Oscillospiraceae</taxon>
        <taxon>Oscillospiraceae incertae sedis</taxon>
        <taxon>Candidatus Caccousia</taxon>
    </lineage>
</organism>
<dbReference type="InterPro" id="IPR013813">
    <property type="entry name" value="Endoribo_LPSP/chorism_mut-like"/>
</dbReference>
<dbReference type="SUPFAM" id="SSF55298">
    <property type="entry name" value="YjgF-like"/>
    <property type="match status" value="1"/>
</dbReference>
<dbReference type="CDD" id="cd02199">
    <property type="entry name" value="YjgF_YER057c_UK114_like_1"/>
    <property type="match status" value="1"/>
</dbReference>
<protein>
    <submittedName>
        <fullName evidence="2">RidA family protein</fullName>
    </submittedName>
</protein>
<dbReference type="PANTHER" id="PTHR43760">
    <property type="entry name" value="ENDORIBONUCLEASE-RELATED"/>
    <property type="match status" value="1"/>
</dbReference>
<evidence type="ECO:0000313" key="2">
    <source>
        <dbReference type="EMBL" id="HIR46357.1"/>
    </source>
</evidence>
<dbReference type="Proteomes" id="UP000824242">
    <property type="component" value="Unassembled WGS sequence"/>
</dbReference>
<gene>
    <name evidence="2" type="ORF">IAB89_01670</name>
</gene>
<feature type="domain" description="Endoribonuclease L-PSP/chorismate mutase-like" evidence="1">
    <location>
        <begin position="36"/>
        <end position="142"/>
    </location>
</feature>
<dbReference type="EMBL" id="DVGZ01000019">
    <property type="protein sequence ID" value="HIR46357.1"/>
    <property type="molecule type" value="Genomic_DNA"/>
</dbReference>
<dbReference type="AlphaFoldDB" id="A0A9D1ALJ6"/>
<proteinExistence type="predicted"/>
<accession>A0A9D1ALJ6</accession>
<dbReference type="Gene3D" id="3.30.1330.40">
    <property type="entry name" value="RutC-like"/>
    <property type="match status" value="1"/>
</dbReference>
<name>A0A9D1ALJ6_9FIRM</name>
<reference evidence="2" key="2">
    <citation type="journal article" date="2021" name="PeerJ">
        <title>Extensive microbial diversity within the chicken gut microbiome revealed by metagenomics and culture.</title>
        <authorList>
            <person name="Gilroy R."/>
            <person name="Ravi A."/>
            <person name="Getino M."/>
            <person name="Pursley I."/>
            <person name="Horton D.L."/>
            <person name="Alikhan N.F."/>
            <person name="Baker D."/>
            <person name="Gharbi K."/>
            <person name="Hall N."/>
            <person name="Watson M."/>
            <person name="Adriaenssens E.M."/>
            <person name="Foster-Nyarko E."/>
            <person name="Jarju S."/>
            <person name="Secka A."/>
            <person name="Antonio M."/>
            <person name="Oren A."/>
            <person name="Chaudhuri R.R."/>
            <person name="La Ragione R."/>
            <person name="Hildebrand F."/>
            <person name="Pallen M.J."/>
        </authorList>
    </citation>
    <scope>NUCLEOTIDE SEQUENCE</scope>
    <source>
        <strain evidence="2">ChiSxjej1B13-7958</strain>
    </source>
</reference>
<dbReference type="InterPro" id="IPR035959">
    <property type="entry name" value="RutC-like_sf"/>
</dbReference>
<evidence type="ECO:0000313" key="3">
    <source>
        <dbReference type="Proteomes" id="UP000824242"/>
    </source>
</evidence>